<keyword evidence="2" id="KW-1185">Reference proteome</keyword>
<evidence type="ECO:0000313" key="2">
    <source>
        <dbReference type="Proteomes" id="UP000756132"/>
    </source>
</evidence>
<dbReference type="Proteomes" id="UP000756132">
    <property type="component" value="Chromosome 3"/>
</dbReference>
<gene>
    <name evidence="1" type="ORF">CLAFUR5_08154</name>
</gene>
<protein>
    <submittedName>
        <fullName evidence="1">Uncharacterized protein</fullName>
    </submittedName>
</protein>
<dbReference type="AlphaFoldDB" id="A0A9Q8P6H3"/>
<dbReference type="KEGG" id="ffu:CLAFUR5_08154"/>
<organism evidence="1 2">
    <name type="scientific">Passalora fulva</name>
    <name type="common">Tomato leaf mold</name>
    <name type="synonym">Cladosporium fulvum</name>
    <dbReference type="NCBI Taxonomy" id="5499"/>
    <lineage>
        <taxon>Eukaryota</taxon>
        <taxon>Fungi</taxon>
        <taxon>Dikarya</taxon>
        <taxon>Ascomycota</taxon>
        <taxon>Pezizomycotina</taxon>
        <taxon>Dothideomycetes</taxon>
        <taxon>Dothideomycetidae</taxon>
        <taxon>Mycosphaerellales</taxon>
        <taxon>Mycosphaerellaceae</taxon>
        <taxon>Fulvia</taxon>
    </lineage>
</organism>
<accession>A0A9Q8P6H3</accession>
<dbReference type="OrthoDB" id="5314997at2759"/>
<reference evidence="1" key="1">
    <citation type="submission" date="2021-12" db="EMBL/GenBank/DDBJ databases">
        <authorList>
            <person name="Zaccaron A."/>
            <person name="Stergiopoulos I."/>
        </authorList>
    </citation>
    <scope>NUCLEOTIDE SEQUENCE</scope>
    <source>
        <strain evidence="1">Race5_Kim</strain>
    </source>
</reference>
<name>A0A9Q8P6H3_PASFU</name>
<proteinExistence type="predicted"/>
<dbReference type="RefSeq" id="XP_047759516.1">
    <property type="nucleotide sequence ID" value="XM_047907302.1"/>
</dbReference>
<sequence>MASLTITTTDAQRNTFPFFDLPGEIRNYIYDELFIACSRPASIDLNLDCNIGNVTDPTACRISKQFRSEYLARAGKHPIVTQFTDHIDFDGTLRYPMPRPVYRTEIVKLRLFATAVEGHSHLDWLEPLLERLPRVTEVEIKVALRKEVVDEQSEEVERWMVLRNLRSVVVYCGRGRKLENFFSFDEPVKHTTVKK</sequence>
<dbReference type="EMBL" id="CP090165">
    <property type="protein sequence ID" value="UJO15150.1"/>
    <property type="molecule type" value="Genomic_DNA"/>
</dbReference>
<dbReference type="OMA" id="TATSEIW"/>
<reference evidence="1" key="2">
    <citation type="journal article" date="2022" name="Microb. Genom.">
        <title>A chromosome-scale genome assembly of the tomato pathogen Cladosporium fulvum reveals a compartmentalized genome architecture and the presence of a dispensable chromosome.</title>
        <authorList>
            <person name="Zaccaron A.Z."/>
            <person name="Chen L.H."/>
            <person name="Samaras A."/>
            <person name="Stergiopoulos I."/>
        </authorList>
    </citation>
    <scope>NUCLEOTIDE SEQUENCE</scope>
    <source>
        <strain evidence="1">Race5_Kim</strain>
    </source>
</reference>
<evidence type="ECO:0000313" key="1">
    <source>
        <dbReference type="EMBL" id="UJO15150.1"/>
    </source>
</evidence>
<dbReference type="GeneID" id="71988032"/>